<dbReference type="GO" id="GO:0005524">
    <property type="term" value="F:ATP binding"/>
    <property type="evidence" value="ECO:0007669"/>
    <property type="project" value="UniProtKB-KW"/>
</dbReference>
<name>C6BYF3_MARSD</name>
<evidence type="ECO:0000256" key="4">
    <source>
        <dbReference type="ARBA" id="ARBA00022679"/>
    </source>
</evidence>
<keyword evidence="9" id="KW-1133">Transmembrane helix</keyword>
<feature type="domain" description="Histidine kinase" evidence="10">
    <location>
        <begin position="362"/>
        <end position="572"/>
    </location>
</feature>
<dbReference type="OrthoDB" id="9773941at2"/>
<keyword evidence="12" id="KW-1185">Reference proteome</keyword>
<evidence type="ECO:0000256" key="3">
    <source>
        <dbReference type="ARBA" id="ARBA00022553"/>
    </source>
</evidence>
<dbReference type="CDD" id="cd00075">
    <property type="entry name" value="HATPase"/>
    <property type="match status" value="1"/>
</dbReference>
<accession>C6BYF3</accession>
<dbReference type="InterPro" id="IPR005467">
    <property type="entry name" value="His_kinase_dom"/>
</dbReference>
<keyword evidence="4" id="KW-0808">Transferase</keyword>
<dbReference type="PROSITE" id="PS50109">
    <property type="entry name" value="HIS_KIN"/>
    <property type="match status" value="1"/>
</dbReference>
<dbReference type="GO" id="GO:0000155">
    <property type="term" value="F:phosphorelay sensor kinase activity"/>
    <property type="evidence" value="ECO:0007669"/>
    <property type="project" value="InterPro"/>
</dbReference>
<keyword evidence="6 11" id="KW-0418">Kinase</keyword>
<keyword evidence="8" id="KW-0902">Two-component regulatory system</keyword>
<evidence type="ECO:0000259" key="10">
    <source>
        <dbReference type="PROSITE" id="PS50109"/>
    </source>
</evidence>
<dbReference type="HOGENOM" id="CLU_000445_89_29_7"/>
<evidence type="ECO:0000313" key="12">
    <source>
        <dbReference type="Proteomes" id="UP000002601"/>
    </source>
</evidence>
<protein>
    <recommendedName>
        <fullName evidence="2">histidine kinase</fullName>
        <ecNumber evidence="2">2.7.13.3</ecNumber>
    </recommendedName>
</protein>
<keyword evidence="5" id="KW-0547">Nucleotide-binding</keyword>
<keyword evidence="7" id="KW-0067">ATP-binding</keyword>
<reference evidence="11 12" key="1">
    <citation type="submission" date="2009-06" db="EMBL/GenBank/DDBJ databases">
        <title>Complete sequence of Desulfovibrio salexigens DSM 2638.</title>
        <authorList>
            <consortium name="US DOE Joint Genome Institute"/>
            <person name="Lucas S."/>
            <person name="Copeland A."/>
            <person name="Lapidus A."/>
            <person name="Glavina del Rio T."/>
            <person name="Tice H."/>
            <person name="Bruce D."/>
            <person name="Goodwin L."/>
            <person name="Pitluck S."/>
            <person name="Munk A.C."/>
            <person name="Brettin T."/>
            <person name="Detter J.C."/>
            <person name="Han C."/>
            <person name="Tapia R."/>
            <person name="Larimer F."/>
            <person name="Land M."/>
            <person name="Hauser L."/>
            <person name="Kyrpides N."/>
            <person name="Anderson I."/>
            <person name="Wall J.D."/>
            <person name="Arkin A.P."/>
            <person name="Dehal P."/>
            <person name="Chivian D."/>
            <person name="Giles B."/>
            <person name="Hazen T.C."/>
        </authorList>
    </citation>
    <scope>NUCLEOTIDE SEQUENCE [LARGE SCALE GENOMIC DNA]</scope>
    <source>
        <strain evidence="12">ATCC 14822 / DSM 2638 / NCIMB 8403 / VKM B-1763</strain>
    </source>
</reference>
<keyword evidence="9" id="KW-0472">Membrane</keyword>
<evidence type="ECO:0000256" key="2">
    <source>
        <dbReference type="ARBA" id="ARBA00012438"/>
    </source>
</evidence>
<evidence type="ECO:0000313" key="11">
    <source>
        <dbReference type="EMBL" id="ACS78744.1"/>
    </source>
</evidence>
<evidence type="ECO:0000256" key="1">
    <source>
        <dbReference type="ARBA" id="ARBA00000085"/>
    </source>
</evidence>
<evidence type="ECO:0000256" key="8">
    <source>
        <dbReference type="ARBA" id="ARBA00023012"/>
    </source>
</evidence>
<keyword evidence="3" id="KW-0597">Phosphoprotein</keyword>
<dbReference type="KEGG" id="dsa:Desal_0678"/>
<gene>
    <name evidence="11" type="ordered locus">Desal_0678</name>
</gene>
<dbReference type="InterPro" id="IPR000014">
    <property type="entry name" value="PAS"/>
</dbReference>
<dbReference type="EC" id="2.7.13.3" evidence="2"/>
<dbReference type="AlphaFoldDB" id="C6BYF3"/>
<dbReference type="Gene3D" id="3.30.450.20">
    <property type="entry name" value="PAS domain"/>
    <property type="match status" value="1"/>
</dbReference>
<dbReference type="PANTHER" id="PTHR43065:SF10">
    <property type="entry name" value="PEROXIDE STRESS-ACTIVATED HISTIDINE KINASE MAK3"/>
    <property type="match status" value="1"/>
</dbReference>
<dbReference type="EMBL" id="CP001649">
    <property type="protein sequence ID" value="ACS78744.1"/>
    <property type="molecule type" value="Genomic_DNA"/>
</dbReference>
<dbReference type="CDD" id="cd00082">
    <property type="entry name" value="HisKA"/>
    <property type="match status" value="1"/>
</dbReference>
<dbReference type="Pfam" id="PF13188">
    <property type="entry name" value="PAS_8"/>
    <property type="match status" value="1"/>
</dbReference>
<dbReference type="SUPFAM" id="SSF55785">
    <property type="entry name" value="PYP-like sensor domain (PAS domain)"/>
    <property type="match status" value="1"/>
</dbReference>
<dbReference type="SMART" id="SM00091">
    <property type="entry name" value="PAS"/>
    <property type="match status" value="1"/>
</dbReference>
<dbReference type="Gene3D" id="1.10.287.130">
    <property type="match status" value="1"/>
</dbReference>
<dbReference type="InterPro" id="IPR036890">
    <property type="entry name" value="HATPase_C_sf"/>
</dbReference>
<dbReference type="STRING" id="526222.Desal_0678"/>
<dbReference type="Pfam" id="PF00512">
    <property type="entry name" value="HisKA"/>
    <property type="match status" value="1"/>
</dbReference>
<dbReference type="InterPro" id="IPR004358">
    <property type="entry name" value="Sig_transdc_His_kin-like_C"/>
</dbReference>
<dbReference type="Pfam" id="PF02518">
    <property type="entry name" value="HATPase_c"/>
    <property type="match status" value="1"/>
</dbReference>
<dbReference type="SUPFAM" id="SSF55874">
    <property type="entry name" value="ATPase domain of HSP90 chaperone/DNA topoisomerase II/histidine kinase"/>
    <property type="match status" value="1"/>
</dbReference>
<dbReference type="eggNOG" id="COG3852">
    <property type="taxonomic scope" value="Bacteria"/>
</dbReference>
<feature type="transmembrane region" description="Helical" evidence="9">
    <location>
        <begin position="12"/>
        <end position="32"/>
    </location>
</feature>
<dbReference type="Gene3D" id="3.30.565.10">
    <property type="entry name" value="Histidine kinase-like ATPase, C-terminal domain"/>
    <property type="match status" value="1"/>
</dbReference>
<dbReference type="InterPro" id="IPR035965">
    <property type="entry name" value="PAS-like_dom_sf"/>
</dbReference>
<dbReference type="PRINTS" id="PR00344">
    <property type="entry name" value="BCTRLSENSOR"/>
</dbReference>
<evidence type="ECO:0000256" key="7">
    <source>
        <dbReference type="ARBA" id="ARBA00022840"/>
    </source>
</evidence>
<dbReference type="SMART" id="SM00388">
    <property type="entry name" value="HisKA"/>
    <property type="match status" value="1"/>
</dbReference>
<dbReference type="SUPFAM" id="SSF47384">
    <property type="entry name" value="Homodimeric domain of signal transducing histidine kinase"/>
    <property type="match status" value="1"/>
</dbReference>
<evidence type="ECO:0000256" key="6">
    <source>
        <dbReference type="ARBA" id="ARBA00022777"/>
    </source>
</evidence>
<dbReference type="InterPro" id="IPR036097">
    <property type="entry name" value="HisK_dim/P_sf"/>
</dbReference>
<keyword evidence="9" id="KW-0812">Transmembrane</keyword>
<proteinExistence type="predicted"/>
<evidence type="ECO:0000256" key="5">
    <source>
        <dbReference type="ARBA" id="ARBA00022741"/>
    </source>
</evidence>
<evidence type="ECO:0000256" key="9">
    <source>
        <dbReference type="SAM" id="Phobius"/>
    </source>
</evidence>
<comment type="catalytic activity">
    <reaction evidence="1">
        <text>ATP + protein L-histidine = ADP + protein N-phospho-L-histidine.</text>
        <dbReference type="EC" id="2.7.13.3"/>
    </reaction>
</comment>
<dbReference type="InterPro" id="IPR003661">
    <property type="entry name" value="HisK_dim/P_dom"/>
</dbReference>
<dbReference type="Proteomes" id="UP000002601">
    <property type="component" value="Chromosome"/>
</dbReference>
<sequence length="577" mass="64922">MELSSQKSHKLPLALALLALILLGAGSLYLTWHNLRQMHQTVFEHMLLSARSIARGLDIQLVEGARRMRSPGMHNRRMPQQLIPDARELFKEMVAEGDLLYIALYGPDRKPILVVEQADDDSTVYTPPPGLFDMITQMRESSTPVMIEGKAALLYGTMGQPILQRLYGHKRRGFMPPQDKETFLLLGLSAEKHLRQFNQYRRAALLQTGYIFLAGLVLWLLAVAYFQRREQGKKLTRMERFQANLLDNMPDGLLTISPQGGILSANGSAHKLLQCQSDEVLVGKNWNDFNYESLQDFKRDNVIWEHIRLGGKNLELIFLPYFESRKDQRTMIIIRDRTDIAGLEEDLHEARRLASIGSLAAGVAHEIRNPLSSLRGFAQLFADKFKEEQPYGTYATTMLTEADRLNRVVTDLLYLSKPHELNPEIMDLREICETMQTLMGFDLEHKGTRLQTELNVEQVYADPDGIKQVLLNLLVNSLDAVPDTNGTISIVAEGTEHGVWLSVCDNGPGMPEDIRKHALEPFFTDKPKGTGLGLAIVNTIMRGHNGRVTISAPDLPGPLDGTCVMLFFPAPRDEGSE</sequence>
<dbReference type="RefSeq" id="WP_015850563.1">
    <property type="nucleotide sequence ID" value="NC_012881.1"/>
</dbReference>
<dbReference type="PANTHER" id="PTHR43065">
    <property type="entry name" value="SENSOR HISTIDINE KINASE"/>
    <property type="match status" value="1"/>
</dbReference>
<dbReference type="CDD" id="cd00130">
    <property type="entry name" value="PAS"/>
    <property type="match status" value="1"/>
</dbReference>
<organism evidence="11 12">
    <name type="scientific">Maridesulfovibrio salexigens (strain ATCC 14822 / DSM 2638 / NCIMB 8403 / VKM B-1763)</name>
    <name type="common">Desulfovibrio salexigens</name>
    <dbReference type="NCBI Taxonomy" id="526222"/>
    <lineage>
        <taxon>Bacteria</taxon>
        <taxon>Pseudomonadati</taxon>
        <taxon>Thermodesulfobacteriota</taxon>
        <taxon>Desulfovibrionia</taxon>
        <taxon>Desulfovibrionales</taxon>
        <taxon>Desulfovibrionaceae</taxon>
        <taxon>Maridesulfovibrio</taxon>
    </lineage>
</organism>
<dbReference type="InterPro" id="IPR003594">
    <property type="entry name" value="HATPase_dom"/>
</dbReference>
<dbReference type="SMART" id="SM00387">
    <property type="entry name" value="HATPase_c"/>
    <property type="match status" value="1"/>
</dbReference>
<feature type="transmembrane region" description="Helical" evidence="9">
    <location>
        <begin position="204"/>
        <end position="226"/>
    </location>
</feature>